<dbReference type="PROSITE" id="PS00737">
    <property type="entry name" value="THIOLASE_2"/>
    <property type="match status" value="1"/>
</dbReference>
<dbReference type="Gene3D" id="3.40.47.10">
    <property type="match status" value="2"/>
</dbReference>
<keyword evidence="6" id="KW-0812">Transmembrane</keyword>
<evidence type="ECO:0000256" key="4">
    <source>
        <dbReference type="PIRSR" id="PIRSR000429-1"/>
    </source>
</evidence>
<feature type="domain" description="Thiolase N-terminal" evidence="7">
    <location>
        <begin position="3"/>
        <end position="260"/>
    </location>
</feature>
<dbReference type="InterPro" id="IPR016039">
    <property type="entry name" value="Thiolase-like"/>
</dbReference>
<protein>
    <submittedName>
        <fullName evidence="9">Acetyl-CoA C-acetyltransferase</fullName>
    </submittedName>
</protein>
<keyword evidence="6" id="KW-0472">Membrane</keyword>
<dbReference type="Pfam" id="PF02803">
    <property type="entry name" value="Thiolase_C"/>
    <property type="match status" value="1"/>
</dbReference>
<keyword evidence="2 5" id="KW-0808">Transferase</keyword>
<evidence type="ECO:0000256" key="1">
    <source>
        <dbReference type="ARBA" id="ARBA00010982"/>
    </source>
</evidence>
<dbReference type="PROSITE" id="PS00099">
    <property type="entry name" value="THIOLASE_3"/>
    <property type="match status" value="1"/>
</dbReference>
<evidence type="ECO:0000256" key="3">
    <source>
        <dbReference type="ARBA" id="ARBA00023315"/>
    </source>
</evidence>
<dbReference type="InterPro" id="IPR020616">
    <property type="entry name" value="Thiolase_N"/>
</dbReference>
<dbReference type="AlphaFoldDB" id="A0A7V8VBP1"/>
<dbReference type="RefSeq" id="WP_194536477.1">
    <property type="nucleotide sequence ID" value="NZ_JACEFB010000001.1"/>
</dbReference>
<evidence type="ECO:0000313" key="9">
    <source>
        <dbReference type="EMBL" id="MBA2225080.1"/>
    </source>
</evidence>
<dbReference type="GO" id="GO:0003988">
    <property type="term" value="F:acetyl-CoA C-acyltransferase activity"/>
    <property type="evidence" value="ECO:0007669"/>
    <property type="project" value="UniProtKB-ARBA"/>
</dbReference>
<dbReference type="Proteomes" id="UP000542342">
    <property type="component" value="Unassembled WGS sequence"/>
</dbReference>
<dbReference type="PIRSF" id="PIRSF000429">
    <property type="entry name" value="Ac-CoA_Ac_transf"/>
    <property type="match status" value="1"/>
</dbReference>
<sequence length="399" mass="42245">MEVYLLSAVRTPIGKFLGSLADHSAPQLGALVIAEALRRANVAAADVDEVIMGQVVQAGSGQAPARQAALRAGLAETVPAHTTNMVCGSGLKAVMLAAQSIRAGEAHLIVAGGMESMSQAPFLLPQVRRGYKYGHQQLVDALLHDGLWCPFENWPMGAAAEHVAQLCQISRAEQDRFAVQSHQRAAQAWAKGYFEAEVVPVPISGNRQEPVRQDEGIRPDASLENLARLRPVFRADGSVTAGNASQLSDGAAAVVVASEEYVRVHSSVRPLARIVAQAMSGTPPRELFLAPVAAIRRVCAKAGLALQDIDLIELNEAFAAQMLACGQHLQSDGWDESRVNVHGGAIALGHPIGASGARILTTLLYALQRYRKRYGLAALCLGGGNAVAMIVENLVLSPM</sequence>
<dbReference type="NCBIfam" id="TIGR01930">
    <property type="entry name" value="AcCoA-C-Actrans"/>
    <property type="match status" value="1"/>
</dbReference>
<dbReference type="CDD" id="cd00751">
    <property type="entry name" value="thiolase"/>
    <property type="match status" value="1"/>
</dbReference>
<keyword evidence="10" id="KW-1185">Reference proteome</keyword>
<comment type="similarity">
    <text evidence="1 5">Belongs to the thiolase-like superfamily. Thiolase family.</text>
</comment>
<feature type="domain" description="Thiolase C-terminal" evidence="8">
    <location>
        <begin position="269"/>
        <end position="392"/>
    </location>
</feature>
<evidence type="ECO:0000256" key="6">
    <source>
        <dbReference type="SAM" id="Phobius"/>
    </source>
</evidence>
<dbReference type="InterPro" id="IPR020617">
    <property type="entry name" value="Thiolase_C"/>
</dbReference>
<feature type="transmembrane region" description="Helical" evidence="6">
    <location>
        <begin position="348"/>
        <end position="367"/>
    </location>
</feature>
<comment type="caution">
    <text evidence="9">The sequence shown here is derived from an EMBL/GenBank/DDBJ whole genome shotgun (WGS) entry which is preliminary data.</text>
</comment>
<name>A0A7V8VBP1_9BACT</name>
<feature type="active site" description="Proton acceptor" evidence="4">
    <location>
        <position position="350"/>
    </location>
</feature>
<dbReference type="FunFam" id="3.40.47.10:FF:000010">
    <property type="entry name" value="Acetyl-CoA acetyltransferase (Thiolase)"/>
    <property type="match status" value="1"/>
</dbReference>
<evidence type="ECO:0000256" key="2">
    <source>
        <dbReference type="ARBA" id="ARBA00022679"/>
    </source>
</evidence>
<evidence type="ECO:0000313" key="10">
    <source>
        <dbReference type="Proteomes" id="UP000542342"/>
    </source>
</evidence>
<feature type="active site" description="Proton acceptor" evidence="4">
    <location>
        <position position="380"/>
    </location>
</feature>
<evidence type="ECO:0000259" key="8">
    <source>
        <dbReference type="Pfam" id="PF02803"/>
    </source>
</evidence>
<dbReference type="InterPro" id="IPR002155">
    <property type="entry name" value="Thiolase"/>
</dbReference>
<keyword evidence="6" id="KW-1133">Transmembrane helix</keyword>
<organism evidence="9 10">
    <name type="scientific">Thermogemmata fonticola</name>
    <dbReference type="NCBI Taxonomy" id="2755323"/>
    <lineage>
        <taxon>Bacteria</taxon>
        <taxon>Pseudomonadati</taxon>
        <taxon>Planctomycetota</taxon>
        <taxon>Planctomycetia</taxon>
        <taxon>Gemmatales</taxon>
        <taxon>Gemmataceae</taxon>
        <taxon>Thermogemmata</taxon>
    </lineage>
</organism>
<feature type="transmembrane region" description="Helical" evidence="6">
    <location>
        <begin position="374"/>
        <end position="396"/>
    </location>
</feature>
<dbReference type="EMBL" id="JACEFB010000001">
    <property type="protein sequence ID" value="MBA2225080.1"/>
    <property type="molecule type" value="Genomic_DNA"/>
</dbReference>
<dbReference type="Pfam" id="PF00108">
    <property type="entry name" value="Thiolase_N"/>
    <property type="match status" value="1"/>
</dbReference>
<reference evidence="9 10" key="1">
    <citation type="submission" date="2020-07" db="EMBL/GenBank/DDBJ databases">
        <title>Thermogemmata thermophila gen. nov., sp. nov., a novel moderate thermophilic planctomycete from a Kamchatka hot spring.</title>
        <authorList>
            <person name="Elcheninov A.G."/>
            <person name="Podosokorskaya O.A."/>
            <person name="Kovaleva O.L."/>
            <person name="Novikov A."/>
            <person name="Bonch-Osmolovskaya E.A."/>
            <person name="Toshchakov S.V."/>
            <person name="Kublanov I.V."/>
        </authorList>
    </citation>
    <scope>NUCLEOTIDE SEQUENCE [LARGE SCALE GENOMIC DNA]</scope>
    <source>
        <strain evidence="9 10">2918</strain>
    </source>
</reference>
<evidence type="ECO:0000256" key="5">
    <source>
        <dbReference type="RuleBase" id="RU003557"/>
    </source>
</evidence>
<dbReference type="PANTHER" id="PTHR18919:SF107">
    <property type="entry name" value="ACETYL-COA ACETYLTRANSFERASE, CYTOSOLIC"/>
    <property type="match status" value="1"/>
</dbReference>
<feature type="active site" description="Acyl-thioester intermediate" evidence="4">
    <location>
        <position position="87"/>
    </location>
</feature>
<dbReference type="SUPFAM" id="SSF53901">
    <property type="entry name" value="Thiolase-like"/>
    <property type="match status" value="2"/>
</dbReference>
<dbReference type="InterPro" id="IPR020610">
    <property type="entry name" value="Thiolase_AS"/>
</dbReference>
<evidence type="ECO:0000259" key="7">
    <source>
        <dbReference type="Pfam" id="PF00108"/>
    </source>
</evidence>
<gene>
    <name evidence="9" type="ORF">H0921_02775</name>
</gene>
<keyword evidence="3 5" id="KW-0012">Acyltransferase</keyword>
<accession>A0A7V8VBP1</accession>
<dbReference type="InterPro" id="IPR020613">
    <property type="entry name" value="Thiolase_CS"/>
</dbReference>
<proteinExistence type="inferred from homology"/>
<dbReference type="PANTHER" id="PTHR18919">
    <property type="entry name" value="ACETYL-COA C-ACYLTRANSFERASE"/>
    <property type="match status" value="1"/>
</dbReference>